<keyword evidence="9" id="KW-0007">Acetylation</keyword>
<sequence length="237" mass="27446">IEIGQYEVATWYTSPYPNEYSMCTKLYICEFCLKYMKSHDSLANHLNKCDYYNPPGVEIYNSGNISIYEVDGNINKTFCQNLCLLAKLFLQHKTLYHDVEPFLFYILTVKDARGKHIVGYFSKEKYCIQKFNLSCLMTLPQYQRQGFGRFLIGFSYLLSKKEGVPGSPEKPLSDLGRLSYQAYWKDALVQCFVNQMRINVSKNEISIQDISDITAMIPQDIITTLESMNMIGKLNEK</sequence>
<keyword evidence="7" id="KW-0862">Zinc</keyword>
<dbReference type="GO" id="GO:0003712">
    <property type="term" value="F:transcription coregulator activity"/>
    <property type="evidence" value="ECO:0000318"/>
    <property type="project" value="GO_Central"/>
</dbReference>
<dbReference type="EC" id="2.3.1.48" evidence="3"/>
<keyword evidence="15" id="KW-1185">Reference proteome</keyword>
<dbReference type="GO" id="GO:0040029">
    <property type="term" value="P:epigenetic regulation of gene expression"/>
    <property type="evidence" value="ECO:0007669"/>
    <property type="project" value="UniProtKB-ARBA"/>
</dbReference>
<feature type="active site" description="Proton donor/acceptor" evidence="11">
    <location>
        <position position="169"/>
    </location>
</feature>
<dbReference type="Proteomes" id="UP000015101">
    <property type="component" value="Unassembled WGS sequence"/>
</dbReference>
<dbReference type="GeneID" id="20214840"/>
<dbReference type="HOGENOM" id="CLU_011815_0_3_1"/>
<evidence type="ECO:0000256" key="9">
    <source>
        <dbReference type="ARBA" id="ARBA00022990"/>
    </source>
</evidence>
<evidence type="ECO:0000313" key="13">
    <source>
        <dbReference type="EMBL" id="ESO10158.1"/>
    </source>
</evidence>
<dbReference type="Gene3D" id="3.30.60.60">
    <property type="entry name" value="N-acetyl transferase-like"/>
    <property type="match status" value="1"/>
</dbReference>
<dbReference type="KEGG" id="hro:HELRODRAFT_73049"/>
<evidence type="ECO:0000313" key="14">
    <source>
        <dbReference type="EnsemblMetazoa" id="HelroP73049"/>
    </source>
</evidence>
<dbReference type="RefSeq" id="XP_009011972.1">
    <property type="nucleotide sequence ID" value="XM_009013724.1"/>
</dbReference>
<evidence type="ECO:0000256" key="3">
    <source>
        <dbReference type="ARBA" id="ARBA00013184"/>
    </source>
</evidence>
<protein>
    <recommendedName>
        <fullName evidence="3">histone acetyltransferase</fullName>
        <ecNumber evidence="3">2.3.1.48</ecNumber>
    </recommendedName>
</protein>
<dbReference type="FunFam" id="3.30.60.60:FF:000001">
    <property type="entry name" value="Histone acetyltransferase"/>
    <property type="match status" value="1"/>
</dbReference>
<evidence type="ECO:0000256" key="4">
    <source>
        <dbReference type="ARBA" id="ARBA00022679"/>
    </source>
</evidence>
<dbReference type="Pfam" id="PF01853">
    <property type="entry name" value="MOZ_SAS"/>
    <property type="match status" value="1"/>
</dbReference>
<dbReference type="InterPro" id="IPR036388">
    <property type="entry name" value="WH-like_DNA-bd_sf"/>
</dbReference>
<dbReference type="EnsemblMetazoa" id="HelroT73049">
    <property type="protein sequence ID" value="HelroP73049"/>
    <property type="gene ID" value="HelroG73049"/>
</dbReference>
<evidence type="ECO:0000256" key="10">
    <source>
        <dbReference type="ARBA" id="ARBA00023242"/>
    </source>
</evidence>
<name>T1G192_HELRO</name>
<dbReference type="OMA" id="EGRLWIC"/>
<dbReference type="GO" id="GO:0070776">
    <property type="term" value="C:MOZ/MORF histone acetyltransferase complex"/>
    <property type="evidence" value="ECO:0000318"/>
    <property type="project" value="GO_Central"/>
</dbReference>
<evidence type="ECO:0000313" key="15">
    <source>
        <dbReference type="Proteomes" id="UP000015101"/>
    </source>
</evidence>
<dbReference type="InterPro" id="IPR040706">
    <property type="entry name" value="Zf-MYST"/>
</dbReference>
<dbReference type="GO" id="GO:0000785">
    <property type="term" value="C:chromatin"/>
    <property type="evidence" value="ECO:0000318"/>
    <property type="project" value="GO_Central"/>
</dbReference>
<accession>T1G192</accession>
<dbReference type="PANTHER" id="PTHR10615">
    <property type="entry name" value="HISTONE ACETYLTRANSFERASE"/>
    <property type="match status" value="1"/>
</dbReference>
<feature type="domain" description="MYST-type HAT" evidence="12">
    <location>
        <begin position="1"/>
        <end position="237"/>
    </location>
</feature>
<dbReference type="PROSITE" id="PS51726">
    <property type="entry name" value="MYST_HAT"/>
    <property type="match status" value="1"/>
</dbReference>
<dbReference type="GO" id="GO:0006357">
    <property type="term" value="P:regulation of transcription by RNA polymerase II"/>
    <property type="evidence" value="ECO:0000318"/>
    <property type="project" value="GO_Central"/>
</dbReference>
<dbReference type="OrthoDB" id="787137at2759"/>
<evidence type="ECO:0000256" key="6">
    <source>
        <dbReference type="ARBA" id="ARBA00022771"/>
    </source>
</evidence>
<dbReference type="SUPFAM" id="SSF55729">
    <property type="entry name" value="Acyl-CoA N-acyltransferases (Nat)"/>
    <property type="match status" value="1"/>
</dbReference>
<dbReference type="Gene3D" id="1.10.10.10">
    <property type="entry name" value="Winged helix-like DNA-binding domain superfamily/Winged helix DNA-binding domain"/>
    <property type="match status" value="1"/>
</dbReference>
<dbReference type="FunFam" id="3.40.630.30:FF:000001">
    <property type="entry name" value="Histone acetyltransferase"/>
    <property type="match status" value="1"/>
</dbReference>
<dbReference type="InterPro" id="IPR050603">
    <property type="entry name" value="MYST_HAT"/>
</dbReference>
<reference evidence="15" key="1">
    <citation type="submission" date="2012-12" db="EMBL/GenBank/DDBJ databases">
        <authorList>
            <person name="Hellsten U."/>
            <person name="Grimwood J."/>
            <person name="Chapman J.A."/>
            <person name="Shapiro H."/>
            <person name="Aerts A."/>
            <person name="Otillar R.P."/>
            <person name="Terry A.Y."/>
            <person name="Boore J.L."/>
            <person name="Simakov O."/>
            <person name="Marletaz F."/>
            <person name="Cho S.-J."/>
            <person name="Edsinger-Gonzales E."/>
            <person name="Havlak P."/>
            <person name="Kuo D.-H."/>
            <person name="Larsson T."/>
            <person name="Lv J."/>
            <person name="Arendt D."/>
            <person name="Savage R."/>
            <person name="Osoegawa K."/>
            <person name="de Jong P."/>
            <person name="Lindberg D.R."/>
            <person name="Seaver E.C."/>
            <person name="Weisblat D.A."/>
            <person name="Putnam N.H."/>
            <person name="Grigoriev I.V."/>
            <person name="Rokhsar D.S."/>
        </authorList>
    </citation>
    <scope>NUCLEOTIDE SEQUENCE</scope>
</reference>
<keyword evidence="5" id="KW-0479">Metal-binding</keyword>
<evidence type="ECO:0000256" key="11">
    <source>
        <dbReference type="PIRSR" id="PIRSR602717-51"/>
    </source>
</evidence>
<dbReference type="EMBL" id="AMQM01002885">
    <property type="status" value="NOT_ANNOTATED_CDS"/>
    <property type="molecule type" value="Genomic_DNA"/>
</dbReference>
<dbReference type="Pfam" id="PF17772">
    <property type="entry name" value="zf-MYST"/>
    <property type="match status" value="1"/>
</dbReference>
<dbReference type="InParanoid" id="T1G192"/>
<dbReference type="EMBL" id="KB095905">
    <property type="protein sequence ID" value="ESO10158.1"/>
    <property type="molecule type" value="Genomic_DNA"/>
</dbReference>
<reference evidence="14" key="3">
    <citation type="submission" date="2015-06" db="UniProtKB">
        <authorList>
            <consortium name="EnsemblMetazoa"/>
        </authorList>
    </citation>
    <scope>IDENTIFICATION</scope>
</reference>
<dbReference type="PANTHER" id="PTHR10615:SF217">
    <property type="entry name" value="HISTONE ACETYLTRANSFERASE"/>
    <property type="match status" value="1"/>
</dbReference>
<organism evidence="14 15">
    <name type="scientific">Helobdella robusta</name>
    <name type="common">Californian leech</name>
    <dbReference type="NCBI Taxonomy" id="6412"/>
    <lineage>
        <taxon>Eukaryota</taxon>
        <taxon>Metazoa</taxon>
        <taxon>Spiralia</taxon>
        <taxon>Lophotrochozoa</taxon>
        <taxon>Annelida</taxon>
        <taxon>Clitellata</taxon>
        <taxon>Hirudinea</taxon>
        <taxon>Rhynchobdellida</taxon>
        <taxon>Glossiphoniidae</taxon>
        <taxon>Helobdella</taxon>
    </lineage>
</organism>
<dbReference type="STRING" id="6412.T1G192"/>
<dbReference type="GO" id="GO:0010484">
    <property type="term" value="F:histone H3 acetyltransferase activity"/>
    <property type="evidence" value="ECO:0000318"/>
    <property type="project" value="GO_Central"/>
</dbReference>
<proteinExistence type="inferred from homology"/>
<evidence type="ECO:0000256" key="5">
    <source>
        <dbReference type="ARBA" id="ARBA00022723"/>
    </source>
</evidence>
<comment type="similarity">
    <text evidence="2">Belongs to the MYST (SAS/MOZ) family.</text>
</comment>
<evidence type="ECO:0000256" key="8">
    <source>
        <dbReference type="ARBA" id="ARBA00022853"/>
    </source>
</evidence>
<evidence type="ECO:0000256" key="1">
    <source>
        <dbReference type="ARBA" id="ARBA00004123"/>
    </source>
</evidence>
<reference evidence="13 15" key="2">
    <citation type="journal article" date="2013" name="Nature">
        <title>Insights into bilaterian evolution from three spiralian genomes.</title>
        <authorList>
            <person name="Simakov O."/>
            <person name="Marletaz F."/>
            <person name="Cho S.J."/>
            <person name="Edsinger-Gonzales E."/>
            <person name="Havlak P."/>
            <person name="Hellsten U."/>
            <person name="Kuo D.H."/>
            <person name="Larsson T."/>
            <person name="Lv J."/>
            <person name="Arendt D."/>
            <person name="Savage R."/>
            <person name="Osoegawa K."/>
            <person name="de Jong P."/>
            <person name="Grimwood J."/>
            <person name="Chapman J.A."/>
            <person name="Shapiro H."/>
            <person name="Aerts A."/>
            <person name="Otillar R.P."/>
            <person name="Terry A.Y."/>
            <person name="Boore J.L."/>
            <person name="Grigoriev I.V."/>
            <person name="Lindberg D.R."/>
            <person name="Seaver E.C."/>
            <person name="Weisblat D.A."/>
            <person name="Putnam N.H."/>
            <person name="Rokhsar D.S."/>
        </authorList>
    </citation>
    <scope>NUCLEOTIDE SEQUENCE</scope>
</reference>
<dbReference type="CTD" id="20214840"/>
<dbReference type="AlphaFoldDB" id="T1G192"/>
<keyword evidence="6" id="KW-0863">Zinc-finger</keyword>
<keyword evidence="8" id="KW-0156">Chromatin regulator</keyword>
<gene>
    <name evidence="14" type="primary">20214840</name>
    <name evidence="13" type="ORF">HELRODRAFT_73049</name>
</gene>
<comment type="subcellular location">
    <subcellularLocation>
        <location evidence="1">Nucleus</location>
    </subcellularLocation>
</comment>
<dbReference type="eggNOG" id="KOG2747">
    <property type="taxonomic scope" value="Eukaryota"/>
</dbReference>
<dbReference type="GO" id="GO:0003682">
    <property type="term" value="F:chromatin binding"/>
    <property type="evidence" value="ECO:0000318"/>
    <property type="project" value="GO_Central"/>
</dbReference>
<evidence type="ECO:0000259" key="12">
    <source>
        <dbReference type="PROSITE" id="PS51726"/>
    </source>
</evidence>
<dbReference type="GO" id="GO:0005634">
    <property type="term" value="C:nucleus"/>
    <property type="evidence" value="ECO:0000318"/>
    <property type="project" value="GO_Central"/>
</dbReference>
<dbReference type="InterPro" id="IPR016181">
    <property type="entry name" value="Acyl_CoA_acyltransferase"/>
</dbReference>
<keyword evidence="4" id="KW-0808">Transferase</keyword>
<dbReference type="CDD" id="cd04301">
    <property type="entry name" value="NAT_SF"/>
    <property type="match status" value="1"/>
</dbReference>
<evidence type="ECO:0000256" key="2">
    <source>
        <dbReference type="ARBA" id="ARBA00010107"/>
    </source>
</evidence>
<dbReference type="InterPro" id="IPR002717">
    <property type="entry name" value="HAT_MYST-type"/>
</dbReference>
<dbReference type="Gene3D" id="3.40.630.30">
    <property type="match status" value="1"/>
</dbReference>
<keyword evidence="10" id="KW-0539">Nucleus</keyword>
<evidence type="ECO:0000256" key="7">
    <source>
        <dbReference type="ARBA" id="ARBA00022833"/>
    </source>
</evidence>
<dbReference type="GO" id="GO:0008270">
    <property type="term" value="F:zinc ion binding"/>
    <property type="evidence" value="ECO:0007669"/>
    <property type="project" value="UniProtKB-KW"/>
</dbReference>